<keyword evidence="1" id="KW-0805">Transcription regulation</keyword>
<name>A0ABS5L3H0_9ACTN</name>
<feature type="DNA-binding region" description="H-T-H motif" evidence="4">
    <location>
        <begin position="61"/>
        <end position="80"/>
    </location>
</feature>
<dbReference type="PANTHER" id="PTHR30055:SF151">
    <property type="entry name" value="TRANSCRIPTIONAL REGULATORY PROTEIN"/>
    <property type="match status" value="1"/>
</dbReference>
<dbReference type="RefSeq" id="WP_212018864.1">
    <property type="nucleotide sequence ID" value="NZ_JAAFYZ010000215.1"/>
</dbReference>
<dbReference type="Proteomes" id="UP000730482">
    <property type="component" value="Unassembled WGS sequence"/>
</dbReference>
<feature type="domain" description="HTH tetR-type" evidence="5">
    <location>
        <begin position="38"/>
        <end position="98"/>
    </location>
</feature>
<dbReference type="Gene3D" id="1.10.10.60">
    <property type="entry name" value="Homeodomain-like"/>
    <property type="match status" value="1"/>
</dbReference>
<dbReference type="Pfam" id="PF02909">
    <property type="entry name" value="TetR_C_1"/>
    <property type="match status" value="1"/>
</dbReference>
<evidence type="ECO:0000256" key="4">
    <source>
        <dbReference type="PROSITE-ProRule" id="PRU00335"/>
    </source>
</evidence>
<gene>
    <name evidence="6" type="ORF">KGQ19_39025</name>
</gene>
<accession>A0ABS5L3H0</accession>
<proteinExistence type="predicted"/>
<dbReference type="InterPro" id="IPR004111">
    <property type="entry name" value="Repressor_TetR_C"/>
</dbReference>
<protein>
    <submittedName>
        <fullName evidence="6">TetR/AcrR family transcriptional regulator C-terminal domain-containing protein</fullName>
    </submittedName>
</protein>
<dbReference type="Gene3D" id="1.10.357.10">
    <property type="entry name" value="Tetracycline Repressor, domain 2"/>
    <property type="match status" value="1"/>
</dbReference>
<sequence length="262" mass="28478">MPTERTSAGDPAHTLRLLWRAAEDPATPPAPRRGPRRALSVDAVLAAATALADAEGLEAVTIRRVAQELGVVPMSLYTYVPGKAELLDLMMDAAYAEMPRPDTAGEPWRTRVKAVAEENRALFEAHPWAAEVSTARPPLGPGLMAKYEHELTAFEDTGLGDVETDDCLTHLLGFVQGWARSAADTRAAQTESAMSDRQWWQANAPLLEKVFDAEKYPNAVRVGSAAGEAHGAAYDADHAYEFGLERVLDSFETLVAGRRRAR</sequence>
<dbReference type="SUPFAM" id="SSF48498">
    <property type="entry name" value="Tetracyclin repressor-like, C-terminal domain"/>
    <property type="match status" value="1"/>
</dbReference>
<dbReference type="EMBL" id="JAAFYZ010000215">
    <property type="protein sequence ID" value="MBS2552864.1"/>
    <property type="molecule type" value="Genomic_DNA"/>
</dbReference>
<evidence type="ECO:0000256" key="1">
    <source>
        <dbReference type="ARBA" id="ARBA00023015"/>
    </source>
</evidence>
<evidence type="ECO:0000256" key="3">
    <source>
        <dbReference type="ARBA" id="ARBA00023163"/>
    </source>
</evidence>
<dbReference type="PROSITE" id="PS50977">
    <property type="entry name" value="HTH_TETR_2"/>
    <property type="match status" value="1"/>
</dbReference>
<evidence type="ECO:0000313" key="7">
    <source>
        <dbReference type="Proteomes" id="UP000730482"/>
    </source>
</evidence>
<dbReference type="InterPro" id="IPR050109">
    <property type="entry name" value="HTH-type_TetR-like_transc_reg"/>
</dbReference>
<dbReference type="Pfam" id="PF00440">
    <property type="entry name" value="TetR_N"/>
    <property type="match status" value="1"/>
</dbReference>
<comment type="caution">
    <text evidence="6">The sequence shown here is derived from an EMBL/GenBank/DDBJ whole genome shotgun (WGS) entry which is preliminary data.</text>
</comment>
<evidence type="ECO:0000259" key="5">
    <source>
        <dbReference type="PROSITE" id="PS50977"/>
    </source>
</evidence>
<keyword evidence="3" id="KW-0804">Transcription</keyword>
<keyword evidence="2 4" id="KW-0238">DNA-binding</keyword>
<dbReference type="InterPro" id="IPR036271">
    <property type="entry name" value="Tet_transcr_reg_TetR-rel_C_sf"/>
</dbReference>
<dbReference type="InterPro" id="IPR001647">
    <property type="entry name" value="HTH_TetR"/>
</dbReference>
<dbReference type="PANTHER" id="PTHR30055">
    <property type="entry name" value="HTH-TYPE TRANSCRIPTIONAL REGULATOR RUTR"/>
    <property type="match status" value="1"/>
</dbReference>
<evidence type="ECO:0000256" key="2">
    <source>
        <dbReference type="ARBA" id="ARBA00023125"/>
    </source>
</evidence>
<organism evidence="6 7">
    <name type="scientific">Catenulispora pinistramenti</name>
    <dbReference type="NCBI Taxonomy" id="2705254"/>
    <lineage>
        <taxon>Bacteria</taxon>
        <taxon>Bacillati</taxon>
        <taxon>Actinomycetota</taxon>
        <taxon>Actinomycetes</taxon>
        <taxon>Catenulisporales</taxon>
        <taxon>Catenulisporaceae</taxon>
        <taxon>Catenulispora</taxon>
    </lineage>
</organism>
<evidence type="ECO:0000313" key="6">
    <source>
        <dbReference type="EMBL" id="MBS2552864.1"/>
    </source>
</evidence>
<dbReference type="SUPFAM" id="SSF46689">
    <property type="entry name" value="Homeodomain-like"/>
    <property type="match status" value="1"/>
</dbReference>
<reference evidence="6 7" key="1">
    <citation type="submission" date="2020-02" db="EMBL/GenBank/DDBJ databases">
        <title>Acidophilic actinobacteria isolated from forest soil.</title>
        <authorList>
            <person name="Golinska P."/>
        </authorList>
    </citation>
    <scope>NUCLEOTIDE SEQUENCE [LARGE SCALE GENOMIC DNA]</scope>
    <source>
        <strain evidence="6 7">NL8</strain>
    </source>
</reference>
<dbReference type="InterPro" id="IPR009057">
    <property type="entry name" value="Homeodomain-like_sf"/>
</dbReference>
<keyword evidence="7" id="KW-1185">Reference proteome</keyword>